<keyword evidence="1" id="KW-1133">Transmembrane helix</keyword>
<sequence length="208" mass="23864">MPGQYCKYKCTRLIMTVLRSYLSILYLWGILQLAAIIPIPCEIWETKFLFATRSYKVSYKSFFTNHLAMSLCVCFMILGVLINLYQCCRCRLLGARIWKAGVAPPPIYKPILILTIPYISVFVLTWLITTNATYRGIIFVAQSEVGDKSGRAICLLVIGLLLKLLVLANFYSVCIRIWAYLNILNIGSNEWLENNYNFGDHLNLFFCV</sequence>
<dbReference type="RefSeq" id="XP_033155166.1">
    <property type="nucleotide sequence ID" value="XM_033299275.1"/>
</dbReference>
<keyword evidence="1" id="KW-0812">Transmembrane</keyword>
<feature type="transmembrane region" description="Helical" evidence="1">
    <location>
        <begin position="149"/>
        <end position="171"/>
    </location>
</feature>
<evidence type="ECO:0000313" key="3">
    <source>
        <dbReference type="RefSeq" id="XP_033155166.1"/>
    </source>
</evidence>
<name>A0A6P8JYB3_DROMA</name>
<feature type="transmembrane region" description="Helical" evidence="1">
    <location>
        <begin position="21"/>
        <end position="39"/>
    </location>
</feature>
<gene>
    <name evidence="3" type="primary">LOC117137703</name>
</gene>
<accession>A0A6P8JYB3</accession>
<dbReference type="AlphaFoldDB" id="A0A6P8JYB3"/>
<keyword evidence="1" id="KW-0472">Membrane</keyword>
<feature type="transmembrane region" description="Helical" evidence="1">
    <location>
        <begin position="67"/>
        <end position="86"/>
    </location>
</feature>
<dbReference type="Proteomes" id="UP000515162">
    <property type="component" value="Chromosome 2R"/>
</dbReference>
<evidence type="ECO:0000313" key="2">
    <source>
        <dbReference type="Proteomes" id="UP000515162"/>
    </source>
</evidence>
<reference evidence="3" key="1">
    <citation type="submission" date="2025-08" db="UniProtKB">
        <authorList>
            <consortium name="RefSeq"/>
        </authorList>
    </citation>
    <scope>IDENTIFICATION</scope>
    <source>
        <strain evidence="3">Mau12</strain>
        <tissue evidence="3">Whole Body</tissue>
    </source>
</reference>
<keyword evidence="2" id="KW-1185">Reference proteome</keyword>
<proteinExistence type="predicted"/>
<evidence type="ECO:0000256" key="1">
    <source>
        <dbReference type="SAM" id="Phobius"/>
    </source>
</evidence>
<protein>
    <submittedName>
        <fullName evidence="3">Uncharacterized protein LOC117137703</fullName>
    </submittedName>
</protein>
<feature type="transmembrane region" description="Helical" evidence="1">
    <location>
        <begin position="107"/>
        <end position="129"/>
    </location>
</feature>
<organism evidence="2 3">
    <name type="scientific">Drosophila mauritiana</name>
    <name type="common">Fruit fly</name>
    <dbReference type="NCBI Taxonomy" id="7226"/>
    <lineage>
        <taxon>Eukaryota</taxon>
        <taxon>Metazoa</taxon>
        <taxon>Ecdysozoa</taxon>
        <taxon>Arthropoda</taxon>
        <taxon>Hexapoda</taxon>
        <taxon>Insecta</taxon>
        <taxon>Pterygota</taxon>
        <taxon>Neoptera</taxon>
        <taxon>Endopterygota</taxon>
        <taxon>Diptera</taxon>
        <taxon>Brachycera</taxon>
        <taxon>Muscomorpha</taxon>
        <taxon>Ephydroidea</taxon>
        <taxon>Drosophilidae</taxon>
        <taxon>Drosophila</taxon>
        <taxon>Sophophora</taxon>
    </lineage>
</organism>
<dbReference type="GeneID" id="117137703"/>